<dbReference type="EMBL" id="MU276218">
    <property type="protein sequence ID" value="KAI0040193.1"/>
    <property type="molecule type" value="Genomic_DNA"/>
</dbReference>
<evidence type="ECO:0000313" key="2">
    <source>
        <dbReference type="Proteomes" id="UP000814033"/>
    </source>
</evidence>
<comment type="caution">
    <text evidence="1">The sequence shown here is derived from an EMBL/GenBank/DDBJ whole genome shotgun (WGS) entry which is preliminary data.</text>
</comment>
<proteinExistence type="predicted"/>
<evidence type="ECO:0000313" key="1">
    <source>
        <dbReference type="EMBL" id="KAI0040193.1"/>
    </source>
</evidence>
<sequence>MESLENPTAWEAGTGVHKNRWKCLACKDNIWRELRHASRHETGKSHQEAAAFMISEAAQISASQSGHHRDLVSGPLSELLWDLHSESPPSPPPDDAASSQYHHLDWDAIFDDTDTQFALPTDDAAIRRMAGSLSDWLAAAPHELGPSRSDSEASVDEEQAAAAVEAEEQDSLRTGAQRIRQHKDAPMDSAWFPWPDKAACILDILRHLPRSLFSDSQMEIIRWGLAMFGIDNIPSVSWMKELDSDLQRIYGIRTLRHTGALGHIYYTNSLSDIIAQEMANPRVRPYLHHFPEDAGSQLEEAWQAERWLHEMDESLLSPMIRIGTEDFFVHEPAKLNDGRICMPMRFFTSGRTRGSPTAPEYYAKVCRLEPVITEAGPRGYVVHEYDSFNVPVRELSLSFPQLKETHESDSLPDPRKIIGMITSRGRGVCPWTRTNPNHGNRWRTLAKGHRVVAFMMWLYCDDTSGNLSKKWNKHNSFLFTPAGLPREMAQKESNVHFLATSNIAPPLEMLDGIVTELEDGQLYGIWAWDCVSKEMVLVIPGVLAFLGDNPMQSEIACHIGLRGKFFCRCCWVKGKDAEDQEHAPEPSGSRNNSDNFSACRINKMRASNLENKTILFWLSNTSLYT</sequence>
<accession>A0ACB8R9E5</accession>
<protein>
    <submittedName>
        <fullName evidence="1">Uncharacterized protein</fullName>
    </submittedName>
</protein>
<reference evidence="1" key="2">
    <citation type="journal article" date="2022" name="New Phytol.">
        <title>Evolutionary transition to the ectomycorrhizal habit in the genomes of a hyperdiverse lineage of mushroom-forming fungi.</title>
        <authorList>
            <person name="Looney B."/>
            <person name="Miyauchi S."/>
            <person name="Morin E."/>
            <person name="Drula E."/>
            <person name="Courty P.E."/>
            <person name="Kohler A."/>
            <person name="Kuo A."/>
            <person name="LaButti K."/>
            <person name="Pangilinan J."/>
            <person name="Lipzen A."/>
            <person name="Riley R."/>
            <person name="Andreopoulos W."/>
            <person name="He G."/>
            <person name="Johnson J."/>
            <person name="Nolan M."/>
            <person name="Tritt A."/>
            <person name="Barry K.W."/>
            <person name="Grigoriev I.V."/>
            <person name="Nagy L.G."/>
            <person name="Hibbett D."/>
            <person name="Henrissat B."/>
            <person name="Matheny P.B."/>
            <person name="Labbe J."/>
            <person name="Martin F.M."/>
        </authorList>
    </citation>
    <scope>NUCLEOTIDE SEQUENCE</scope>
    <source>
        <strain evidence="1">FP105234-sp</strain>
    </source>
</reference>
<reference evidence="1" key="1">
    <citation type="submission" date="2021-02" db="EMBL/GenBank/DDBJ databases">
        <authorList>
            <consortium name="DOE Joint Genome Institute"/>
            <person name="Ahrendt S."/>
            <person name="Looney B.P."/>
            <person name="Miyauchi S."/>
            <person name="Morin E."/>
            <person name="Drula E."/>
            <person name="Courty P.E."/>
            <person name="Chicoki N."/>
            <person name="Fauchery L."/>
            <person name="Kohler A."/>
            <person name="Kuo A."/>
            <person name="Labutti K."/>
            <person name="Pangilinan J."/>
            <person name="Lipzen A."/>
            <person name="Riley R."/>
            <person name="Andreopoulos W."/>
            <person name="He G."/>
            <person name="Johnson J."/>
            <person name="Barry K.W."/>
            <person name="Grigoriev I.V."/>
            <person name="Nagy L."/>
            <person name="Hibbett D."/>
            <person name="Henrissat B."/>
            <person name="Matheny P.B."/>
            <person name="Labbe J."/>
            <person name="Martin F."/>
        </authorList>
    </citation>
    <scope>NUCLEOTIDE SEQUENCE</scope>
    <source>
        <strain evidence="1">FP105234-sp</strain>
    </source>
</reference>
<name>A0ACB8R9E5_9AGAM</name>
<organism evidence="1 2">
    <name type="scientific">Auriscalpium vulgare</name>
    <dbReference type="NCBI Taxonomy" id="40419"/>
    <lineage>
        <taxon>Eukaryota</taxon>
        <taxon>Fungi</taxon>
        <taxon>Dikarya</taxon>
        <taxon>Basidiomycota</taxon>
        <taxon>Agaricomycotina</taxon>
        <taxon>Agaricomycetes</taxon>
        <taxon>Russulales</taxon>
        <taxon>Auriscalpiaceae</taxon>
        <taxon>Auriscalpium</taxon>
    </lineage>
</organism>
<gene>
    <name evidence="1" type="ORF">FA95DRAFT_912230</name>
</gene>
<dbReference type="Proteomes" id="UP000814033">
    <property type="component" value="Unassembled WGS sequence"/>
</dbReference>
<keyword evidence="2" id="KW-1185">Reference proteome</keyword>